<comment type="caution">
    <text evidence="1">The sequence shown here is derived from an EMBL/GenBank/DDBJ whole genome shotgun (WGS) entry which is preliminary data.</text>
</comment>
<name>A0ACB0LTU9_TRIPR</name>
<sequence length="251" mass="28956">MAANDGDINGEELASGNNVVNEEGKEDMGTYKDISELTNDEIRGLEFDSEEQAIQFYQSFAEFHGFAIRKDYVRRDDDDKIVVRQLVCNRAGKNSKKEGRGKVLKMNTRTDCPARLQVNLNVETDKWTVFAFEPCHNHPLMPTRYVHLIPKEEVLVVTDIRFCQGTRKLFECLKPQKFVGKDIIDLAVSMFTYAEKKDIFPKFWFLPTTFSQYVQDWNTTTKVMIKKYQAMFMGKVDKISKVIKGPHNTAT</sequence>
<proteinExistence type="predicted"/>
<reference evidence="1" key="1">
    <citation type="submission" date="2023-10" db="EMBL/GenBank/DDBJ databases">
        <authorList>
            <person name="Rodriguez Cubillos JULIANA M."/>
            <person name="De Vega J."/>
        </authorList>
    </citation>
    <scope>NUCLEOTIDE SEQUENCE</scope>
</reference>
<dbReference type="EMBL" id="CASHSV030000716">
    <property type="protein sequence ID" value="CAJ2672748.1"/>
    <property type="molecule type" value="Genomic_DNA"/>
</dbReference>
<evidence type="ECO:0000313" key="1">
    <source>
        <dbReference type="EMBL" id="CAJ2672748.1"/>
    </source>
</evidence>
<organism evidence="1 2">
    <name type="scientific">Trifolium pratense</name>
    <name type="common">Red clover</name>
    <dbReference type="NCBI Taxonomy" id="57577"/>
    <lineage>
        <taxon>Eukaryota</taxon>
        <taxon>Viridiplantae</taxon>
        <taxon>Streptophyta</taxon>
        <taxon>Embryophyta</taxon>
        <taxon>Tracheophyta</taxon>
        <taxon>Spermatophyta</taxon>
        <taxon>Magnoliopsida</taxon>
        <taxon>eudicotyledons</taxon>
        <taxon>Gunneridae</taxon>
        <taxon>Pentapetalae</taxon>
        <taxon>rosids</taxon>
        <taxon>fabids</taxon>
        <taxon>Fabales</taxon>
        <taxon>Fabaceae</taxon>
        <taxon>Papilionoideae</taxon>
        <taxon>50 kb inversion clade</taxon>
        <taxon>NPAAA clade</taxon>
        <taxon>Hologalegina</taxon>
        <taxon>IRL clade</taxon>
        <taxon>Trifolieae</taxon>
        <taxon>Trifolium</taxon>
    </lineage>
</organism>
<protein>
    <submittedName>
        <fullName evidence="1">Uncharacterized protein</fullName>
    </submittedName>
</protein>
<evidence type="ECO:0000313" key="2">
    <source>
        <dbReference type="Proteomes" id="UP001177021"/>
    </source>
</evidence>
<accession>A0ACB0LTU9</accession>
<gene>
    <name evidence="1" type="ORF">MILVUS5_LOCUS36335</name>
</gene>
<dbReference type="Proteomes" id="UP001177021">
    <property type="component" value="Unassembled WGS sequence"/>
</dbReference>
<keyword evidence="2" id="KW-1185">Reference proteome</keyword>